<accession>A0A2T0QAG8</accession>
<gene>
    <name evidence="2" type="ORF">CLV72_102447</name>
</gene>
<dbReference type="InterPro" id="IPR027417">
    <property type="entry name" value="P-loop_NTPase"/>
</dbReference>
<organism evidence="2 3">
    <name type="scientific">Allonocardiopsis opalescens</name>
    <dbReference type="NCBI Taxonomy" id="1144618"/>
    <lineage>
        <taxon>Bacteria</taxon>
        <taxon>Bacillati</taxon>
        <taxon>Actinomycetota</taxon>
        <taxon>Actinomycetes</taxon>
        <taxon>Streptosporangiales</taxon>
        <taxon>Allonocardiopsis</taxon>
    </lineage>
</organism>
<protein>
    <recommendedName>
        <fullName evidence="1">ATPase AAA-type core domain-containing protein</fullName>
    </recommendedName>
</protein>
<reference evidence="2 3" key="1">
    <citation type="submission" date="2018-03" db="EMBL/GenBank/DDBJ databases">
        <title>Genomic Encyclopedia of Archaeal and Bacterial Type Strains, Phase II (KMG-II): from individual species to whole genera.</title>
        <authorList>
            <person name="Goeker M."/>
        </authorList>
    </citation>
    <scope>NUCLEOTIDE SEQUENCE [LARGE SCALE GENOMIC DNA]</scope>
    <source>
        <strain evidence="2 3">DSM 45601</strain>
    </source>
</reference>
<dbReference type="EMBL" id="PVZC01000002">
    <property type="protein sequence ID" value="PRY00815.1"/>
    <property type="molecule type" value="Genomic_DNA"/>
</dbReference>
<name>A0A2T0QAG8_9ACTN</name>
<dbReference type="SUPFAM" id="SSF52540">
    <property type="entry name" value="P-loop containing nucleoside triphosphate hydrolases"/>
    <property type="match status" value="1"/>
</dbReference>
<proteinExistence type="predicted"/>
<dbReference type="PANTHER" id="PTHR40396:SF1">
    <property type="entry name" value="ATPASE AAA-TYPE CORE DOMAIN-CONTAINING PROTEIN"/>
    <property type="match status" value="1"/>
</dbReference>
<sequence length="450" mass="50761">MLLRFRVKNHRSLRDEQELSLVRVPRRGEPKPKGGEIPPTARVAGIYGANASGKSNVLDALRWMKEAIYESHMFWPPDKGVPRTPFFLDKKARADPSFYEIDFTWEQVRYSYGFEVTDAAVTSEWLFTFPHGRSQRLFERSTTNEYSFGRHLTGQLDQIRKLTRENSLYLSCAASNNHHLLRNLHHSLSQSIRSAHVGDQAARTSATKQIIKDPVDQSHIDRLLQVADLGISGTEITKSSFPETAISHFENLIKDLEVPEELFDQISKGAREDLAFKISLRHQPTGGILPIDQESDGTQAWLALAGPLLSVLRNGEAFLVDEIDSSLHPMITSTLIRMFKDVEINPRNAQLVFASHDTALLGSMLENDLLERDEVWFTEKDQDGATSLYSLAEFHPRGSENTERGYLQGRYGAVPFVNFADIRKLFIDIHRASDEPAPGKAESAPQGRHA</sequence>
<dbReference type="RefSeq" id="WP_106242892.1">
    <property type="nucleotide sequence ID" value="NZ_PVZC01000002.1"/>
</dbReference>
<evidence type="ECO:0000313" key="2">
    <source>
        <dbReference type="EMBL" id="PRY00815.1"/>
    </source>
</evidence>
<evidence type="ECO:0000313" key="3">
    <source>
        <dbReference type="Proteomes" id="UP000237846"/>
    </source>
</evidence>
<feature type="domain" description="ATPase AAA-type core" evidence="1">
    <location>
        <begin position="43"/>
        <end position="361"/>
    </location>
</feature>
<comment type="caution">
    <text evidence="2">The sequence shown here is derived from an EMBL/GenBank/DDBJ whole genome shotgun (WGS) entry which is preliminary data.</text>
</comment>
<dbReference type="InterPro" id="IPR003959">
    <property type="entry name" value="ATPase_AAA_core"/>
</dbReference>
<dbReference type="OrthoDB" id="9809324at2"/>
<dbReference type="Gene3D" id="3.40.50.300">
    <property type="entry name" value="P-loop containing nucleotide triphosphate hydrolases"/>
    <property type="match status" value="1"/>
</dbReference>
<evidence type="ECO:0000259" key="1">
    <source>
        <dbReference type="Pfam" id="PF13304"/>
    </source>
</evidence>
<dbReference type="PANTHER" id="PTHR40396">
    <property type="entry name" value="ATPASE-LIKE PROTEIN"/>
    <property type="match status" value="1"/>
</dbReference>
<dbReference type="Pfam" id="PF13304">
    <property type="entry name" value="AAA_21"/>
    <property type="match status" value="1"/>
</dbReference>
<dbReference type="Proteomes" id="UP000237846">
    <property type="component" value="Unassembled WGS sequence"/>
</dbReference>
<keyword evidence="3" id="KW-1185">Reference proteome</keyword>
<dbReference type="GO" id="GO:0005524">
    <property type="term" value="F:ATP binding"/>
    <property type="evidence" value="ECO:0007669"/>
    <property type="project" value="InterPro"/>
</dbReference>
<dbReference type="AlphaFoldDB" id="A0A2T0QAG8"/>
<dbReference type="GO" id="GO:0016887">
    <property type="term" value="F:ATP hydrolysis activity"/>
    <property type="evidence" value="ECO:0007669"/>
    <property type="project" value="InterPro"/>
</dbReference>